<proteinExistence type="predicted"/>
<dbReference type="SUPFAM" id="SSF49742">
    <property type="entry name" value="PHM/PNGase F"/>
    <property type="match status" value="1"/>
</dbReference>
<dbReference type="SMART" id="SM01290">
    <property type="entry name" value="N-glycanase_N"/>
    <property type="match status" value="1"/>
</dbReference>
<dbReference type="InterPro" id="IPR014784">
    <property type="entry name" value="Cu2_ascorb_mOase-like_C"/>
</dbReference>
<gene>
    <name evidence="3" type="ORF">C1H87_15760</name>
</gene>
<dbReference type="RefSeq" id="WP_102756735.1">
    <property type="nucleotide sequence ID" value="NZ_CP025791.1"/>
</dbReference>
<keyword evidence="1" id="KW-1015">Disulfide bond</keyword>
<evidence type="ECO:0000259" key="2">
    <source>
        <dbReference type="SMART" id="SM01290"/>
    </source>
</evidence>
<dbReference type="EMBL" id="CP025791">
    <property type="protein sequence ID" value="AUP80083.1"/>
    <property type="molecule type" value="Genomic_DNA"/>
</dbReference>
<sequence>MNLSFYVKNICCIAFLLIVEAVSGQQTDPLKVEVFKNRSINFGGKTGDTTTVKRLQNGRVVFKKITTPVYEEGTDVSIKITLRSNGDRWDKSGSCFVITNKEQIDIIDVALGKEKFPKQSTILKEYQGVLKTENYTPAIELMRFISPFGVGYFSDEKKHPKIRYNRPVYIPKWEKEVVWEKDISELESIVTGEFYIGVWIDTWTREGYEVDVALEYSGRPRPKLKVIPLINTVYYVNGQKIPDLFSQSTVDLNFITDKNLKNAQLHYTTTGHGGHRGGDEFIKIRNEVFFDLKLVLDKIPWRDDCASFRRFNPSSGVWTKKDSAYTYNESFKKEFKEIEERIASSDFSRSNWCPGSMVTPYKVDLGTIEKGDHNLLVKIPGTANKKEQYNHWLVSAYLTYKK</sequence>
<evidence type="ECO:0000256" key="1">
    <source>
        <dbReference type="ARBA" id="ARBA00023157"/>
    </source>
</evidence>
<dbReference type="Pfam" id="PF09112">
    <property type="entry name" value="N-glycanase_N"/>
    <property type="match status" value="1"/>
</dbReference>
<accession>A0A2K9PSN2</accession>
<dbReference type="InterPro" id="IPR015196">
    <property type="entry name" value="PngaseF_N"/>
</dbReference>
<dbReference type="Gene3D" id="2.60.120.230">
    <property type="match status" value="1"/>
</dbReference>
<feature type="domain" description="Peptide-N-glycosidase F N-terminal" evidence="2">
    <location>
        <begin position="31"/>
        <end position="216"/>
    </location>
</feature>
<dbReference type="AlphaFoldDB" id="A0A2K9PSN2"/>
<dbReference type="InterPro" id="IPR015197">
    <property type="entry name" value="PngaseF_C"/>
</dbReference>
<organism evidence="3 4">
    <name type="scientific">Flavivirga eckloniae</name>
    <dbReference type="NCBI Taxonomy" id="1803846"/>
    <lineage>
        <taxon>Bacteria</taxon>
        <taxon>Pseudomonadati</taxon>
        <taxon>Bacteroidota</taxon>
        <taxon>Flavobacteriia</taxon>
        <taxon>Flavobacteriales</taxon>
        <taxon>Flavobacteriaceae</taxon>
        <taxon>Flavivirga</taxon>
    </lineage>
</organism>
<dbReference type="OrthoDB" id="6281169at2"/>
<dbReference type="InterPro" id="IPR008977">
    <property type="entry name" value="PHM/PNGase_F_dom_sf"/>
</dbReference>
<dbReference type="Pfam" id="PF09113">
    <property type="entry name" value="N-glycanase_C"/>
    <property type="match status" value="1"/>
</dbReference>
<evidence type="ECO:0000313" key="4">
    <source>
        <dbReference type="Proteomes" id="UP000235826"/>
    </source>
</evidence>
<dbReference type="KEGG" id="fek:C1H87_15760"/>
<name>A0A2K9PSN2_9FLAO</name>
<dbReference type="GO" id="GO:0016715">
    <property type="term" value="F:oxidoreductase activity, acting on paired donors, with incorporation or reduction of molecular oxygen, reduced ascorbate as one donor, and incorporation of one atom of oxygen"/>
    <property type="evidence" value="ECO:0007669"/>
    <property type="project" value="InterPro"/>
</dbReference>
<dbReference type="Proteomes" id="UP000235826">
    <property type="component" value="Chromosome"/>
</dbReference>
<dbReference type="InterPro" id="IPR043022">
    <property type="entry name" value="PngaseF_N_sf"/>
</dbReference>
<protein>
    <submittedName>
        <fullName evidence="3">N-glycanase</fullName>
    </submittedName>
</protein>
<dbReference type="Gene3D" id="2.60.120.1570">
    <property type="entry name" value="Peptide-N-glycosidase F, N-terminal domain"/>
    <property type="match status" value="1"/>
</dbReference>
<keyword evidence="4" id="KW-1185">Reference proteome</keyword>
<reference evidence="3 4" key="1">
    <citation type="submission" date="2018-01" db="EMBL/GenBank/DDBJ databases">
        <title>Complete genome sequence of Flavivirga eckloniae ECD14 isolated from seaweed Ecklonia cava.</title>
        <authorList>
            <person name="Lee J.H."/>
            <person name="Baik K.S."/>
            <person name="Seong C.N."/>
        </authorList>
    </citation>
    <scope>NUCLEOTIDE SEQUENCE [LARGE SCALE GENOMIC DNA]</scope>
    <source>
        <strain evidence="3 4">ECD14</strain>
    </source>
</reference>
<evidence type="ECO:0000313" key="3">
    <source>
        <dbReference type="EMBL" id="AUP80083.1"/>
    </source>
</evidence>